<organism evidence="1 2">
    <name type="scientific">Quercus suber</name>
    <name type="common">Cork oak</name>
    <dbReference type="NCBI Taxonomy" id="58331"/>
    <lineage>
        <taxon>Eukaryota</taxon>
        <taxon>Viridiplantae</taxon>
        <taxon>Streptophyta</taxon>
        <taxon>Embryophyta</taxon>
        <taxon>Tracheophyta</taxon>
        <taxon>Spermatophyta</taxon>
        <taxon>Magnoliopsida</taxon>
        <taxon>eudicotyledons</taxon>
        <taxon>Gunneridae</taxon>
        <taxon>Pentapetalae</taxon>
        <taxon>rosids</taxon>
        <taxon>fabids</taxon>
        <taxon>Fagales</taxon>
        <taxon>Fagaceae</taxon>
        <taxon>Quercus</taxon>
    </lineage>
</organism>
<reference evidence="1 2" key="1">
    <citation type="journal article" date="2018" name="Sci. Data">
        <title>The draft genome sequence of cork oak.</title>
        <authorList>
            <person name="Ramos A.M."/>
            <person name="Usie A."/>
            <person name="Barbosa P."/>
            <person name="Barros P.M."/>
            <person name="Capote T."/>
            <person name="Chaves I."/>
            <person name="Simoes F."/>
            <person name="Abreu I."/>
            <person name="Carrasquinho I."/>
            <person name="Faro C."/>
            <person name="Guimaraes J.B."/>
            <person name="Mendonca D."/>
            <person name="Nobrega F."/>
            <person name="Rodrigues L."/>
            <person name="Saibo N.J.M."/>
            <person name="Varela M.C."/>
            <person name="Egas C."/>
            <person name="Matos J."/>
            <person name="Miguel C.M."/>
            <person name="Oliveira M.M."/>
            <person name="Ricardo C.P."/>
            <person name="Goncalves S."/>
        </authorList>
    </citation>
    <scope>NUCLEOTIDE SEQUENCE [LARGE SCALE GENOMIC DNA]</scope>
    <source>
        <strain evidence="2">cv. HL8</strain>
    </source>
</reference>
<evidence type="ECO:0000313" key="1">
    <source>
        <dbReference type="EMBL" id="KAK7837487.1"/>
    </source>
</evidence>
<gene>
    <name evidence="1" type="primary">WAKL10_1</name>
    <name evidence="1" type="ORF">CFP56_021180</name>
</gene>
<keyword evidence="2" id="KW-1185">Reference proteome</keyword>
<sequence length="409" mass="45617">MEGNRSMSLEGSPFHFSGSYNTFISVGCDNFATVSGIAPTVFGCISDCTNTNIRETYISNCTGFMCCESTNVPSNLQEFAVDFRTISESISESTERSENCKFAFLVVKDRLLSNNSVKYSDDVPVVLEWAILKQTKNSPVMIRSLKYRHDRGRSLKKKKRKATMIKVGVVSSIMDGAGIRRRVDDSAQAFLRRNDWEVRQININDGTVQVQMPIIYSRYCHVRPTGMEGNRSMSLEGSPFHFSGSYNTFISVGCDNFATVSGIAPTVFGCISDCTNTNIRETYISNCTGFMCCESTNVPSNLQEFAVDFRTISESISESTERSENCKFAFLVVKDRLLSNNSVKYSDDVPVVLEWAILKQTKNSPVMIRSLKYRHDVICNFSSNTFHCACASGYEGNPYLSTGCEGTHL</sequence>
<proteinExistence type="predicted"/>
<comment type="caution">
    <text evidence="1">The sequence shown here is derived from an EMBL/GenBank/DDBJ whole genome shotgun (WGS) entry which is preliminary data.</text>
</comment>
<dbReference type="PANTHER" id="PTHR33491">
    <property type="entry name" value="OSJNBA0016N04.9 PROTEIN"/>
    <property type="match status" value="1"/>
</dbReference>
<dbReference type="EMBL" id="PKMF04000328">
    <property type="protein sequence ID" value="KAK7837487.1"/>
    <property type="molecule type" value="Genomic_DNA"/>
</dbReference>
<evidence type="ECO:0000313" key="2">
    <source>
        <dbReference type="Proteomes" id="UP000237347"/>
    </source>
</evidence>
<dbReference type="PROSITE" id="PS51257">
    <property type="entry name" value="PROKAR_LIPOPROTEIN"/>
    <property type="match status" value="1"/>
</dbReference>
<protein>
    <submittedName>
        <fullName evidence="1">Wall-associated receptor kinase-like 10</fullName>
    </submittedName>
</protein>
<dbReference type="AlphaFoldDB" id="A0AAW0KEM0"/>
<dbReference type="Proteomes" id="UP000237347">
    <property type="component" value="Unassembled WGS sequence"/>
</dbReference>
<dbReference type="GO" id="GO:0016301">
    <property type="term" value="F:kinase activity"/>
    <property type="evidence" value="ECO:0007669"/>
    <property type="project" value="UniProtKB-KW"/>
</dbReference>
<accession>A0AAW0KEM0</accession>
<name>A0AAW0KEM0_QUESU</name>